<name>A0A6A5AFD3_APHAT</name>
<gene>
    <name evidence="2" type="ORF">AaE_002505</name>
</gene>
<dbReference type="EMBL" id="VJMI01004999">
    <property type="protein sequence ID" value="KAF0770946.1"/>
    <property type="molecule type" value="Genomic_DNA"/>
</dbReference>
<dbReference type="Proteomes" id="UP000469452">
    <property type="component" value="Unassembled WGS sequence"/>
</dbReference>
<evidence type="ECO:0000313" key="3">
    <source>
        <dbReference type="Proteomes" id="UP000469452"/>
    </source>
</evidence>
<dbReference type="GO" id="GO:0016791">
    <property type="term" value="F:phosphatase activity"/>
    <property type="evidence" value="ECO:0007669"/>
    <property type="project" value="TreeGrafter"/>
</dbReference>
<dbReference type="Pfam" id="PF03162">
    <property type="entry name" value="Y_phosphatase2"/>
    <property type="match status" value="2"/>
</dbReference>
<sequence>MKRPSRLPLHQVREAAVPSLSITIPNSSTPFPPQATQQTTSGQGPFHASLPVLNPPLYFGIVESEVFRCNKFDSSSFSFVSQLGLNTVVYLSTDDLGRELTDFFKERDVMVVHLGSKYRTSKGITEGMTKEAIECILDQRRYPIMVMCKTGIHISGCVHTLAYICRPSILPSLRPPSFLASIHLVPFSSSSSVIGCLRRLQNWSLTATIDKYRNLAGTTKTKFENEQFIEFFDVDLVTLPPHLPDWFVLNQRLMDDERAAMGRHECFPGVRASPSSDEYASLPAYQRYYFNAQGPLTSPSVSFSEKLSLIGDDDGD</sequence>
<dbReference type="VEuPathDB" id="FungiDB:H257_13478"/>
<proteinExistence type="predicted"/>
<accession>A0A6A5AFD3</accession>
<dbReference type="SUPFAM" id="SSF52799">
    <property type="entry name" value="(Phosphotyrosine protein) phosphatases II"/>
    <property type="match status" value="1"/>
</dbReference>
<organism evidence="2 3">
    <name type="scientific">Aphanomyces astaci</name>
    <name type="common">Crayfish plague agent</name>
    <dbReference type="NCBI Taxonomy" id="112090"/>
    <lineage>
        <taxon>Eukaryota</taxon>
        <taxon>Sar</taxon>
        <taxon>Stramenopiles</taxon>
        <taxon>Oomycota</taxon>
        <taxon>Saprolegniomycetes</taxon>
        <taxon>Saprolegniales</taxon>
        <taxon>Verrucalvaceae</taxon>
        <taxon>Aphanomyces</taxon>
    </lineage>
</organism>
<dbReference type="PANTHER" id="PTHR31126">
    <property type="entry name" value="TYROSINE-PROTEIN PHOSPHATASE"/>
    <property type="match status" value="1"/>
</dbReference>
<evidence type="ECO:0000313" key="2">
    <source>
        <dbReference type="EMBL" id="KAF0770946.1"/>
    </source>
</evidence>
<protein>
    <recommendedName>
        <fullName evidence="4">Tyrosine-protein phosphatase domain-containing protein</fullName>
    </recommendedName>
</protein>
<comment type="caution">
    <text evidence="2">The sequence shown here is derived from an EMBL/GenBank/DDBJ whole genome shotgun (WGS) entry which is preliminary data.</text>
</comment>
<dbReference type="AlphaFoldDB" id="A0A6A5AFD3"/>
<evidence type="ECO:0000256" key="1">
    <source>
        <dbReference type="SAM" id="MobiDB-lite"/>
    </source>
</evidence>
<reference evidence="2 3" key="1">
    <citation type="submission" date="2019-06" db="EMBL/GenBank/DDBJ databases">
        <title>Genomics analysis of Aphanomyces spp. identifies a new class of oomycete effector associated with host adaptation.</title>
        <authorList>
            <person name="Gaulin E."/>
        </authorList>
    </citation>
    <scope>NUCLEOTIDE SEQUENCE [LARGE SCALE GENOMIC DNA]</scope>
    <source>
        <strain evidence="2 3">E</strain>
    </source>
</reference>
<dbReference type="InterPro" id="IPR029021">
    <property type="entry name" value="Prot-tyrosine_phosphatase-like"/>
</dbReference>
<evidence type="ECO:0008006" key="4">
    <source>
        <dbReference type="Google" id="ProtNLM"/>
    </source>
</evidence>
<dbReference type="Gene3D" id="3.90.190.10">
    <property type="entry name" value="Protein tyrosine phosphatase superfamily"/>
    <property type="match status" value="1"/>
</dbReference>
<dbReference type="InterPro" id="IPR004861">
    <property type="entry name" value="Siw14-like"/>
</dbReference>
<feature type="region of interest" description="Disordered" evidence="1">
    <location>
        <begin position="23"/>
        <end position="46"/>
    </location>
</feature>
<dbReference type="PANTHER" id="PTHR31126:SF18">
    <property type="entry name" value="PROTEIN-TYROSINE-PHOSPHATASE"/>
    <property type="match status" value="1"/>
</dbReference>